<dbReference type="GO" id="GO:0006457">
    <property type="term" value="P:protein folding"/>
    <property type="evidence" value="ECO:0007669"/>
    <property type="project" value="UniProtKB-UniRule"/>
</dbReference>
<dbReference type="Proteomes" id="UP001465755">
    <property type="component" value="Unassembled WGS sequence"/>
</dbReference>
<dbReference type="InterPro" id="IPR009053">
    <property type="entry name" value="Prefoldin"/>
</dbReference>
<dbReference type="GO" id="GO:0007021">
    <property type="term" value="P:tubulin complex assembly"/>
    <property type="evidence" value="ECO:0007669"/>
    <property type="project" value="TreeGrafter"/>
</dbReference>
<sequence length="179" mass="20136">MATAEAEPLIQAPVAQYIKDVAEYLQGRSTDEVLQTMSRNLSAYSSIEAELLQQKARMMGKIPDIKKSLAIVELLQRKQDEGQSAVFDFSLAEQVYAKAKVEQVTTVNLWLGANVMLEYPLDEANNLLSTSLENATKSLKDINTQIDYIKDSITTTQVNQARVYNYDVVQRKNKPTEDK</sequence>
<protein>
    <recommendedName>
        <fullName evidence="3">Prefoldin subunit 3</fullName>
    </recommendedName>
</protein>
<accession>A0AAW1PJZ8</accession>
<proteinExistence type="inferred from homology"/>
<name>A0AAW1PJZ8_9CHLO</name>
<dbReference type="InterPro" id="IPR004127">
    <property type="entry name" value="Prefoldin_subunit_alpha"/>
</dbReference>
<dbReference type="Pfam" id="PF02996">
    <property type="entry name" value="Prefoldin"/>
    <property type="match status" value="1"/>
</dbReference>
<evidence type="ECO:0000256" key="2">
    <source>
        <dbReference type="ARBA" id="ARBA00023186"/>
    </source>
</evidence>
<organism evidence="4 5">
    <name type="scientific">Symbiochloris irregularis</name>
    <dbReference type="NCBI Taxonomy" id="706552"/>
    <lineage>
        <taxon>Eukaryota</taxon>
        <taxon>Viridiplantae</taxon>
        <taxon>Chlorophyta</taxon>
        <taxon>core chlorophytes</taxon>
        <taxon>Trebouxiophyceae</taxon>
        <taxon>Trebouxiales</taxon>
        <taxon>Trebouxiaceae</taxon>
        <taxon>Symbiochloris</taxon>
    </lineage>
</organism>
<dbReference type="PANTHER" id="PTHR12409:SF0">
    <property type="entry name" value="PREFOLDIN SUBUNIT 3"/>
    <property type="match status" value="1"/>
</dbReference>
<dbReference type="SUPFAM" id="SSF46579">
    <property type="entry name" value="Prefoldin"/>
    <property type="match status" value="1"/>
</dbReference>
<reference evidence="4 5" key="1">
    <citation type="journal article" date="2024" name="Nat. Commun.">
        <title>Phylogenomics reveals the evolutionary origins of lichenization in chlorophyte algae.</title>
        <authorList>
            <person name="Puginier C."/>
            <person name="Libourel C."/>
            <person name="Otte J."/>
            <person name="Skaloud P."/>
            <person name="Haon M."/>
            <person name="Grisel S."/>
            <person name="Petersen M."/>
            <person name="Berrin J.G."/>
            <person name="Delaux P.M."/>
            <person name="Dal Grande F."/>
            <person name="Keller J."/>
        </authorList>
    </citation>
    <scope>NUCLEOTIDE SEQUENCE [LARGE SCALE GENOMIC DNA]</scope>
    <source>
        <strain evidence="4 5">SAG 2036</strain>
    </source>
</reference>
<dbReference type="GO" id="GO:0016272">
    <property type="term" value="C:prefoldin complex"/>
    <property type="evidence" value="ECO:0007669"/>
    <property type="project" value="UniProtKB-UniRule"/>
</dbReference>
<dbReference type="GO" id="GO:0015631">
    <property type="term" value="F:tubulin binding"/>
    <property type="evidence" value="ECO:0007669"/>
    <property type="project" value="TreeGrafter"/>
</dbReference>
<comment type="function">
    <text evidence="3">Binds specifically to cytosolic chaperonin (c-CPN) and transfers target proteins to it. Binds to nascent polypeptide chain and promotes folding in an environment in which there are many competing pathways for nonnative proteins.</text>
</comment>
<dbReference type="AlphaFoldDB" id="A0AAW1PJZ8"/>
<dbReference type="GO" id="GO:0009409">
    <property type="term" value="P:response to cold"/>
    <property type="evidence" value="ECO:0007669"/>
    <property type="project" value="UniProtKB-ARBA"/>
</dbReference>
<gene>
    <name evidence="4" type="ORF">WJX73_002460</name>
</gene>
<evidence type="ECO:0000256" key="1">
    <source>
        <dbReference type="ARBA" id="ARBA00010048"/>
    </source>
</evidence>
<dbReference type="Gene3D" id="1.10.287.370">
    <property type="match status" value="1"/>
</dbReference>
<dbReference type="CDD" id="cd23156">
    <property type="entry name" value="Prefoldin_3"/>
    <property type="match status" value="1"/>
</dbReference>
<dbReference type="GO" id="GO:0007017">
    <property type="term" value="P:microtubule-based process"/>
    <property type="evidence" value="ECO:0007669"/>
    <property type="project" value="TreeGrafter"/>
</dbReference>
<dbReference type="FunFam" id="1.10.287.370:FF:000001">
    <property type="entry name" value="Prefoldin subunit 3"/>
    <property type="match status" value="1"/>
</dbReference>
<dbReference type="EMBL" id="JALJOQ010000002">
    <property type="protein sequence ID" value="KAK9813866.1"/>
    <property type="molecule type" value="Genomic_DNA"/>
</dbReference>
<keyword evidence="2 3" id="KW-0143">Chaperone</keyword>
<keyword evidence="5" id="KW-1185">Reference proteome</keyword>
<comment type="similarity">
    <text evidence="1 3">Belongs to the prefoldin subunit alpha family.</text>
</comment>
<comment type="caution">
    <text evidence="4">The sequence shown here is derived from an EMBL/GenBank/DDBJ whole genome shotgun (WGS) entry which is preliminary data.</text>
</comment>
<evidence type="ECO:0000256" key="3">
    <source>
        <dbReference type="PIRNR" id="PIRNR016396"/>
    </source>
</evidence>
<dbReference type="PIRSF" id="PIRSF016396">
    <property type="entry name" value="Prefoldin_subunit_3"/>
    <property type="match status" value="1"/>
</dbReference>
<dbReference type="GO" id="GO:0005737">
    <property type="term" value="C:cytoplasm"/>
    <property type="evidence" value="ECO:0007669"/>
    <property type="project" value="UniProtKB-ARBA"/>
</dbReference>
<dbReference type="InterPro" id="IPR016655">
    <property type="entry name" value="PFD3"/>
</dbReference>
<evidence type="ECO:0000313" key="5">
    <source>
        <dbReference type="Proteomes" id="UP001465755"/>
    </source>
</evidence>
<comment type="subunit">
    <text evidence="3">Heterohexamer of two PFD-alpha type and four PFD-beta type subunits.</text>
</comment>
<dbReference type="PANTHER" id="PTHR12409">
    <property type="entry name" value="PREFOLDIN SUBUNIT 3"/>
    <property type="match status" value="1"/>
</dbReference>
<evidence type="ECO:0000313" key="4">
    <source>
        <dbReference type="EMBL" id="KAK9813866.1"/>
    </source>
</evidence>